<dbReference type="Gene3D" id="3.30.2310.20">
    <property type="entry name" value="RelE-like"/>
    <property type="match status" value="1"/>
</dbReference>
<evidence type="ECO:0000313" key="1">
    <source>
        <dbReference type="EMBL" id="GGA95749.1"/>
    </source>
</evidence>
<evidence type="ECO:0000313" key="2">
    <source>
        <dbReference type="Proteomes" id="UP000607559"/>
    </source>
</evidence>
<reference evidence="1" key="1">
    <citation type="journal article" date="2014" name="Int. J. Syst. Evol. Microbiol.">
        <title>Complete genome sequence of Corynebacterium casei LMG S-19264T (=DSM 44701T), isolated from a smear-ripened cheese.</title>
        <authorList>
            <consortium name="US DOE Joint Genome Institute (JGI-PGF)"/>
            <person name="Walter F."/>
            <person name="Albersmeier A."/>
            <person name="Kalinowski J."/>
            <person name="Ruckert C."/>
        </authorList>
    </citation>
    <scope>NUCLEOTIDE SEQUENCE</scope>
    <source>
        <strain evidence="1">CGMCC 1.15448</strain>
    </source>
</reference>
<dbReference type="Proteomes" id="UP000607559">
    <property type="component" value="Unassembled WGS sequence"/>
</dbReference>
<dbReference type="PANTHER" id="PTHR40266">
    <property type="entry name" value="TOXIN HIGB-1"/>
    <property type="match status" value="1"/>
</dbReference>
<dbReference type="AlphaFoldDB" id="A0A8J2XT38"/>
<dbReference type="PANTHER" id="PTHR40266:SF2">
    <property type="entry name" value="TOXIN HIGB-1"/>
    <property type="match status" value="1"/>
</dbReference>
<sequence length="66" mass="7590">MEKIRNILILLHGAEKVEDLNYPGAGLHSLKGDLKGYWSVTVTGNYRIIFRFENGNAHLVDYLDYH</sequence>
<dbReference type="EMBL" id="BMJC01000002">
    <property type="protein sequence ID" value="GGA95749.1"/>
    <property type="molecule type" value="Genomic_DNA"/>
</dbReference>
<protein>
    <recommendedName>
        <fullName evidence="3">Peptidase</fullName>
    </recommendedName>
</protein>
<comment type="caution">
    <text evidence="1">The sequence shown here is derived from an EMBL/GenBank/DDBJ whole genome shotgun (WGS) entry which is preliminary data.</text>
</comment>
<dbReference type="SUPFAM" id="SSF143011">
    <property type="entry name" value="RelE-like"/>
    <property type="match status" value="1"/>
</dbReference>
<dbReference type="Pfam" id="PF05015">
    <property type="entry name" value="HigB-like_toxin"/>
    <property type="match status" value="1"/>
</dbReference>
<gene>
    <name evidence="1" type="ORF">GCM10011511_18820</name>
</gene>
<dbReference type="InterPro" id="IPR007711">
    <property type="entry name" value="HigB-1"/>
</dbReference>
<keyword evidence="2" id="KW-1185">Reference proteome</keyword>
<evidence type="ECO:0008006" key="3">
    <source>
        <dbReference type="Google" id="ProtNLM"/>
    </source>
</evidence>
<proteinExistence type="predicted"/>
<organism evidence="1 2">
    <name type="scientific">Puia dinghuensis</name>
    <dbReference type="NCBI Taxonomy" id="1792502"/>
    <lineage>
        <taxon>Bacteria</taxon>
        <taxon>Pseudomonadati</taxon>
        <taxon>Bacteroidota</taxon>
        <taxon>Chitinophagia</taxon>
        <taxon>Chitinophagales</taxon>
        <taxon>Chitinophagaceae</taxon>
        <taxon>Puia</taxon>
    </lineage>
</organism>
<dbReference type="InterPro" id="IPR035093">
    <property type="entry name" value="RelE/ParE_toxin_dom_sf"/>
</dbReference>
<reference evidence="1" key="2">
    <citation type="submission" date="2020-09" db="EMBL/GenBank/DDBJ databases">
        <authorList>
            <person name="Sun Q."/>
            <person name="Zhou Y."/>
        </authorList>
    </citation>
    <scope>NUCLEOTIDE SEQUENCE</scope>
    <source>
        <strain evidence="1">CGMCC 1.15448</strain>
    </source>
</reference>
<accession>A0A8J2XT38</accession>
<name>A0A8J2XT38_9BACT</name>